<dbReference type="EMBL" id="JAGYWB010000016">
    <property type="protein sequence ID" value="KAI0496452.1"/>
    <property type="molecule type" value="Genomic_DNA"/>
</dbReference>
<gene>
    <name evidence="1" type="ORF">KFK09_022769</name>
</gene>
<organism evidence="1 2">
    <name type="scientific">Dendrobium nobile</name>
    <name type="common">Orchid</name>
    <dbReference type="NCBI Taxonomy" id="94219"/>
    <lineage>
        <taxon>Eukaryota</taxon>
        <taxon>Viridiplantae</taxon>
        <taxon>Streptophyta</taxon>
        <taxon>Embryophyta</taxon>
        <taxon>Tracheophyta</taxon>
        <taxon>Spermatophyta</taxon>
        <taxon>Magnoliopsida</taxon>
        <taxon>Liliopsida</taxon>
        <taxon>Asparagales</taxon>
        <taxon>Orchidaceae</taxon>
        <taxon>Epidendroideae</taxon>
        <taxon>Malaxideae</taxon>
        <taxon>Dendrobiinae</taxon>
        <taxon>Dendrobium</taxon>
    </lineage>
</organism>
<protein>
    <submittedName>
        <fullName evidence="1">Uncharacterized protein</fullName>
    </submittedName>
</protein>
<keyword evidence="2" id="KW-1185">Reference proteome</keyword>
<evidence type="ECO:0000313" key="1">
    <source>
        <dbReference type="EMBL" id="KAI0496452.1"/>
    </source>
</evidence>
<sequence length="51" mass="5786">MVLAPDPGALSENLMLSYTNINICNKPIQNTYQSPPMFCMRYRSTSMKRAS</sequence>
<reference evidence="1" key="1">
    <citation type="journal article" date="2022" name="Front. Genet.">
        <title>Chromosome-Scale Assembly of the Dendrobium nobile Genome Provides Insights Into the Molecular Mechanism of the Biosynthesis of the Medicinal Active Ingredient of Dendrobium.</title>
        <authorList>
            <person name="Xu Q."/>
            <person name="Niu S.-C."/>
            <person name="Li K.-L."/>
            <person name="Zheng P.-J."/>
            <person name="Zhang X.-J."/>
            <person name="Jia Y."/>
            <person name="Liu Y."/>
            <person name="Niu Y.-X."/>
            <person name="Yu L.-H."/>
            <person name="Chen D.-F."/>
            <person name="Zhang G.-Q."/>
        </authorList>
    </citation>
    <scope>NUCLEOTIDE SEQUENCE</scope>
    <source>
        <tissue evidence="1">Leaf</tissue>
    </source>
</reference>
<dbReference type="Proteomes" id="UP000829196">
    <property type="component" value="Unassembled WGS sequence"/>
</dbReference>
<proteinExistence type="predicted"/>
<accession>A0A8T3AKV3</accession>
<comment type="caution">
    <text evidence="1">The sequence shown here is derived from an EMBL/GenBank/DDBJ whole genome shotgun (WGS) entry which is preliminary data.</text>
</comment>
<evidence type="ECO:0000313" key="2">
    <source>
        <dbReference type="Proteomes" id="UP000829196"/>
    </source>
</evidence>
<name>A0A8T3AKV3_DENNO</name>
<dbReference type="AlphaFoldDB" id="A0A8T3AKV3"/>